<feature type="transmembrane region" description="Helical" evidence="1">
    <location>
        <begin position="74"/>
        <end position="94"/>
    </location>
</feature>
<feature type="transmembrane region" description="Helical" evidence="1">
    <location>
        <begin position="50"/>
        <end position="68"/>
    </location>
</feature>
<dbReference type="Proteomes" id="UP000320011">
    <property type="component" value="Unassembled WGS sequence"/>
</dbReference>
<keyword evidence="3" id="KW-1185">Reference proteome</keyword>
<accession>A0A558CG88</accession>
<comment type="caution">
    <text evidence="2">The sequence shown here is derived from an EMBL/GenBank/DDBJ whole genome shotgun (WGS) entry which is preliminary data.</text>
</comment>
<proteinExistence type="predicted"/>
<sequence>MTVVGWVASDEASWILLGIGVLTAALAFAEPSFRSNLLFFWSNLVMRVPLVVGPLLLLGGAVLVALGAGRLSWLSIFSGAVCLLAWFGRSLTALTDSQKSLLISHERLPDDNSEMFAQTRYLEELSRIRLR</sequence>
<organism evidence="2 3">
    <name type="scientific">Amycolatopsis rhizosphaerae</name>
    <dbReference type="NCBI Taxonomy" id="2053003"/>
    <lineage>
        <taxon>Bacteria</taxon>
        <taxon>Bacillati</taxon>
        <taxon>Actinomycetota</taxon>
        <taxon>Actinomycetes</taxon>
        <taxon>Pseudonocardiales</taxon>
        <taxon>Pseudonocardiaceae</taxon>
        <taxon>Amycolatopsis</taxon>
    </lineage>
</organism>
<keyword evidence="1" id="KW-1133">Transmembrane helix</keyword>
<dbReference type="AlphaFoldDB" id="A0A558CG88"/>
<keyword evidence="1" id="KW-0812">Transmembrane</keyword>
<dbReference type="EMBL" id="VJWX01000181">
    <property type="protein sequence ID" value="TVT47682.1"/>
    <property type="molecule type" value="Genomic_DNA"/>
</dbReference>
<feature type="transmembrane region" description="Helical" evidence="1">
    <location>
        <begin position="12"/>
        <end position="29"/>
    </location>
</feature>
<reference evidence="2 3" key="2">
    <citation type="submission" date="2019-08" db="EMBL/GenBank/DDBJ databases">
        <title>Amycolatopsis acidicola sp. nov., isolated from peat swamp forest soil.</title>
        <authorList>
            <person name="Srisuk N."/>
        </authorList>
    </citation>
    <scope>NUCLEOTIDE SEQUENCE [LARGE SCALE GENOMIC DNA]</scope>
    <source>
        <strain evidence="2 3">TBRC 6029</strain>
    </source>
</reference>
<keyword evidence="1" id="KW-0472">Membrane</keyword>
<evidence type="ECO:0000313" key="2">
    <source>
        <dbReference type="EMBL" id="TVT47682.1"/>
    </source>
</evidence>
<evidence type="ECO:0000313" key="3">
    <source>
        <dbReference type="Proteomes" id="UP000320011"/>
    </source>
</evidence>
<evidence type="ECO:0000256" key="1">
    <source>
        <dbReference type="SAM" id="Phobius"/>
    </source>
</evidence>
<gene>
    <name evidence="2" type="ORF">FNH05_18685</name>
</gene>
<protein>
    <submittedName>
        <fullName evidence="2">Uncharacterized protein</fullName>
    </submittedName>
</protein>
<dbReference type="RefSeq" id="WP_144589985.1">
    <property type="nucleotide sequence ID" value="NZ_VJWX01000181.1"/>
</dbReference>
<name>A0A558CG88_9PSEU</name>
<reference evidence="2 3" key="1">
    <citation type="submission" date="2019-07" db="EMBL/GenBank/DDBJ databases">
        <authorList>
            <person name="Duangmal K."/>
            <person name="Teo W.F.A."/>
        </authorList>
    </citation>
    <scope>NUCLEOTIDE SEQUENCE [LARGE SCALE GENOMIC DNA]</scope>
    <source>
        <strain evidence="2 3">TBRC 6029</strain>
    </source>
</reference>